<keyword evidence="2" id="KW-0472">Membrane</keyword>
<sequence length="91" mass="10100">SEPSASQPSSISAIATPQVEPQEIKEVKGEEEQSEIEVTESDRRRLIVALVILAVAIAAGIGGYYVYEWWVSQPGEEELTRKKKGKDNGRW</sequence>
<dbReference type="AlphaFoldDB" id="A0A2M7CHE6"/>
<feature type="non-terminal residue" evidence="3">
    <location>
        <position position="1"/>
    </location>
</feature>
<reference evidence="4" key="1">
    <citation type="submission" date="2017-09" db="EMBL/GenBank/DDBJ databases">
        <title>Depth-based differentiation of microbial function through sediment-hosted aquifers and enrichment of novel symbionts in the deep terrestrial subsurface.</title>
        <authorList>
            <person name="Probst A.J."/>
            <person name="Ladd B."/>
            <person name="Jarett J.K."/>
            <person name="Geller-Mcgrath D.E."/>
            <person name="Sieber C.M.K."/>
            <person name="Emerson J.B."/>
            <person name="Anantharaman K."/>
            <person name="Thomas B.C."/>
            <person name="Malmstrom R."/>
            <person name="Stieglmeier M."/>
            <person name="Klingl A."/>
            <person name="Woyke T."/>
            <person name="Ryan C.M."/>
            <person name="Banfield J.F."/>
        </authorList>
    </citation>
    <scope>NUCLEOTIDE SEQUENCE [LARGE SCALE GENOMIC DNA]</scope>
</reference>
<evidence type="ECO:0000256" key="2">
    <source>
        <dbReference type="SAM" id="Phobius"/>
    </source>
</evidence>
<feature type="transmembrane region" description="Helical" evidence="2">
    <location>
        <begin position="46"/>
        <end position="67"/>
    </location>
</feature>
<comment type="caution">
    <text evidence="3">The sequence shown here is derived from an EMBL/GenBank/DDBJ whole genome shotgun (WGS) entry which is preliminary data.</text>
</comment>
<feature type="region of interest" description="Disordered" evidence="1">
    <location>
        <begin position="1"/>
        <end position="38"/>
    </location>
</feature>
<feature type="compositionally biased region" description="Basic and acidic residues" evidence="1">
    <location>
        <begin position="22"/>
        <end position="31"/>
    </location>
</feature>
<evidence type="ECO:0000313" key="3">
    <source>
        <dbReference type="EMBL" id="PIV25038.1"/>
    </source>
</evidence>
<accession>A0A2M7CHE6</accession>
<evidence type="ECO:0000313" key="4">
    <source>
        <dbReference type="Proteomes" id="UP000229966"/>
    </source>
</evidence>
<organism evidence="3 4">
    <name type="scientific">Candidatus Berkelbacteria bacterium CG03_land_8_20_14_0_80_40_36</name>
    <dbReference type="NCBI Taxonomy" id="1974509"/>
    <lineage>
        <taxon>Bacteria</taxon>
        <taxon>Candidatus Berkelbacteria</taxon>
    </lineage>
</organism>
<evidence type="ECO:0000256" key="1">
    <source>
        <dbReference type="SAM" id="MobiDB-lite"/>
    </source>
</evidence>
<proteinExistence type="predicted"/>
<keyword evidence="2" id="KW-0812">Transmembrane</keyword>
<keyword evidence="2" id="KW-1133">Transmembrane helix</keyword>
<name>A0A2M7CHE6_9BACT</name>
<feature type="compositionally biased region" description="Low complexity" evidence="1">
    <location>
        <begin position="1"/>
        <end position="15"/>
    </location>
</feature>
<protein>
    <submittedName>
        <fullName evidence="3">Uncharacterized protein</fullName>
    </submittedName>
</protein>
<dbReference type="Proteomes" id="UP000229966">
    <property type="component" value="Unassembled WGS sequence"/>
</dbReference>
<gene>
    <name evidence="3" type="ORF">COS38_03770</name>
</gene>
<dbReference type="EMBL" id="PEUM01000111">
    <property type="protein sequence ID" value="PIV25038.1"/>
    <property type="molecule type" value="Genomic_DNA"/>
</dbReference>